<keyword evidence="2" id="KW-0378">Hydrolase</keyword>
<protein>
    <submittedName>
        <fullName evidence="2">Zn-dependent protease</fullName>
    </submittedName>
</protein>
<accession>A0ABS4ZCM1</accession>
<proteinExistence type="predicted"/>
<dbReference type="Proteomes" id="UP000758168">
    <property type="component" value="Unassembled WGS sequence"/>
</dbReference>
<dbReference type="GO" id="GO:0008233">
    <property type="term" value="F:peptidase activity"/>
    <property type="evidence" value="ECO:0007669"/>
    <property type="project" value="UniProtKB-KW"/>
</dbReference>
<gene>
    <name evidence="2" type="ORF">JOF54_003708</name>
</gene>
<comment type="caution">
    <text evidence="2">The sequence shown here is derived from an EMBL/GenBank/DDBJ whole genome shotgun (WGS) entry which is preliminary data.</text>
</comment>
<evidence type="ECO:0000259" key="1">
    <source>
        <dbReference type="Pfam" id="PF19289"/>
    </source>
</evidence>
<dbReference type="RefSeq" id="WP_210058550.1">
    <property type="nucleotide sequence ID" value="NZ_BAAAMH010000007.1"/>
</dbReference>
<keyword evidence="2" id="KW-0645">Protease</keyword>
<dbReference type="GO" id="GO:0006508">
    <property type="term" value="P:proteolysis"/>
    <property type="evidence" value="ECO:0007669"/>
    <property type="project" value="UniProtKB-KW"/>
</dbReference>
<dbReference type="Pfam" id="PF19289">
    <property type="entry name" value="PmbA_TldD_3rd"/>
    <property type="match status" value="1"/>
</dbReference>
<reference evidence="2 3" key="1">
    <citation type="submission" date="2021-03" db="EMBL/GenBank/DDBJ databases">
        <title>Sequencing the genomes of 1000 actinobacteria strains.</title>
        <authorList>
            <person name="Klenk H.-P."/>
        </authorList>
    </citation>
    <scope>NUCLEOTIDE SEQUENCE [LARGE SCALE GENOMIC DNA]</scope>
    <source>
        <strain evidence="2 3">DSM 12936</strain>
    </source>
</reference>
<dbReference type="SUPFAM" id="SSF111283">
    <property type="entry name" value="Putative modulator of DNA gyrase, PmbA/TldD"/>
    <property type="match status" value="1"/>
</dbReference>
<dbReference type="PANTHER" id="PTHR43666:SF1">
    <property type="entry name" value="CONSERVED PROTEIN"/>
    <property type="match status" value="1"/>
</dbReference>
<dbReference type="InterPro" id="IPR045569">
    <property type="entry name" value="Metalloprtase-TldD/E_C"/>
</dbReference>
<keyword evidence="3" id="KW-1185">Reference proteome</keyword>
<name>A0ABS4ZCM1_9ACTN</name>
<dbReference type="PANTHER" id="PTHR43666">
    <property type="entry name" value="TLDD PROTEIN"/>
    <property type="match status" value="1"/>
</dbReference>
<evidence type="ECO:0000313" key="3">
    <source>
        <dbReference type="Proteomes" id="UP000758168"/>
    </source>
</evidence>
<organism evidence="2 3">
    <name type="scientific">Microlunatus capsulatus</name>
    <dbReference type="NCBI Taxonomy" id="99117"/>
    <lineage>
        <taxon>Bacteria</taxon>
        <taxon>Bacillati</taxon>
        <taxon>Actinomycetota</taxon>
        <taxon>Actinomycetes</taxon>
        <taxon>Propionibacteriales</taxon>
        <taxon>Propionibacteriaceae</taxon>
        <taxon>Microlunatus</taxon>
    </lineage>
</organism>
<dbReference type="EMBL" id="JAGIOB010000001">
    <property type="protein sequence ID" value="MBP2418786.1"/>
    <property type="molecule type" value="Genomic_DNA"/>
</dbReference>
<sequence length="473" mass="49848">MSDTTSTGAATAQELVEAALARTTLPAVVRLTERWEANLRWAANELTTNGEMHGRTLTVVATAPVEGGTAVGTVSQEVAGTDEVAAVVAAAEQAARSGPPSENAAPLVTGDPSQGFDEPPATTGIEVLGRLAQSLGEAFAAAAGAGHLLYGFAEHVVTTTYLGSTTGLRLRGVQPTGRFELNGKTADLSASAWVGAPSRDFTDVDVAALYGELRTRLGWAATRIDLPAGRYETLLPPGAVADLLIYLLWTANARDAEEGRNVFSAGDGRTRLGERLAPLPLTLRSDPAQPGLETVPFVDQLQSGDGTSWVFDVGLPVPATTWVDGGVLTELVRNRAQATATGTAPTPPADNLVVTADGPDGPGTGATLEEMVARTERGLLVTCLWYIREVDPERLLLTGLTRDGVYLVEDGEVKGAVNNFRWNESPVELLGRISEVGASEATLCREWNDFYNRTVMPPVRVPDFNMSTVSQAS</sequence>
<evidence type="ECO:0000313" key="2">
    <source>
        <dbReference type="EMBL" id="MBP2418786.1"/>
    </source>
</evidence>
<feature type="domain" description="Metalloprotease TldD/E C-terminal" evidence="1">
    <location>
        <begin position="229"/>
        <end position="467"/>
    </location>
</feature>
<dbReference type="InterPro" id="IPR036059">
    <property type="entry name" value="TldD/PmbA_sf"/>
</dbReference>